<dbReference type="GO" id="GO:0006508">
    <property type="term" value="P:proteolysis"/>
    <property type="evidence" value="ECO:0007669"/>
    <property type="project" value="UniProtKB-KW"/>
</dbReference>
<keyword evidence="5 11" id="KW-0812">Transmembrane</keyword>
<protein>
    <recommendedName>
        <fullName evidence="11">Zinc metalloprotease</fullName>
        <ecNumber evidence="11">3.4.24.-</ecNumber>
    </recommendedName>
</protein>
<feature type="transmembrane region" description="Helical" evidence="11">
    <location>
        <begin position="400"/>
        <end position="433"/>
    </location>
</feature>
<dbReference type="GO" id="GO:0004222">
    <property type="term" value="F:metalloendopeptidase activity"/>
    <property type="evidence" value="ECO:0007669"/>
    <property type="project" value="InterPro"/>
</dbReference>
<keyword evidence="4" id="KW-0645">Protease</keyword>
<comment type="similarity">
    <text evidence="3 11">Belongs to the peptidase M50B family.</text>
</comment>
<dbReference type="PANTHER" id="PTHR42837">
    <property type="entry name" value="REGULATOR OF SIGMA-E PROTEASE RSEP"/>
    <property type="match status" value="1"/>
</dbReference>
<evidence type="ECO:0000256" key="2">
    <source>
        <dbReference type="ARBA" id="ARBA00004141"/>
    </source>
</evidence>
<accession>A0A916QJE8</accession>
<dbReference type="Pfam" id="PF02163">
    <property type="entry name" value="Peptidase_M50"/>
    <property type="match status" value="1"/>
</dbReference>
<dbReference type="EMBL" id="BMIY01000008">
    <property type="protein sequence ID" value="GFZ76918.1"/>
    <property type="molecule type" value="Genomic_DNA"/>
</dbReference>
<dbReference type="Gene3D" id="2.30.42.10">
    <property type="match status" value="2"/>
</dbReference>
<dbReference type="EC" id="3.4.24.-" evidence="11"/>
<dbReference type="RefSeq" id="WP_068811810.1">
    <property type="nucleotide sequence ID" value="NZ_BMIY01000008.1"/>
</dbReference>
<dbReference type="InterPro" id="IPR008915">
    <property type="entry name" value="Peptidase_M50"/>
</dbReference>
<name>A0A916QJE8_9GAMM</name>
<feature type="domain" description="PDZ" evidence="12">
    <location>
        <begin position="230"/>
        <end position="276"/>
    </location>
</feature>
<evidence type="ECO:0000256" key="7">
    <source>
        <dbReference type="ARBA" id="ARBA00022833"/>
    </source>
</evidence>
<evidence type="ECO:0000259" key="12">
    <source>
        <dbReference type="PROSITE" id="PS50106"/>
    </source>
</evidence>
<evidence type="ECO:0000313" key="14">
    <source>
        <dbReference type="Proteomes" id="UP000627715"/>
    </source>
</evidence>
<proteinExistence type="inferred from homology"/>
<dbReference type="InterPro" id="IPR001478">
    <property type="entry name" value="PDZ"/>
</dbReference>
<dbReference type="AlphaFoldDB" id="A0A916QJE8"/>
<keyword evidence="7 11" id="KW-0862">Zinc</keyword>
<evidence type="ECO:0000256" key="10">
    <source>
        <dbReference type="ARBA" id="ARBA00023136"/>
    </source>
</evidence>
<dbReference type="PROSITE" id="PS50106">
    <property type="entry name" value="PDZ"/>
    <property type="match status" value="2"/>
</dbReference>
<feature type="transmembrane region" description="Helical" evidence="11">
    <location>
        <begin position="6"/>
        <end position="30"/>
    </location>
</feature>
<dbReference type="NCBIfam" id="TIGR00054">
    <property type="entry name" value="RIP metalloprotease RseP"/>
    <property type="match status" value="1"/>
</dbReference>
<keyword evidence="10 11" id="KW-0472">Membrane</keyword>
<dbReference type="InterPro" id="IPR004387">
    <property type="entry name" value="Pept_M50_Zn"/>
</dbReference>
<dbReference type="SUPFAM" id="SSF50156">
    <property type="entry name" value="PDZ domain-like"/>
    <property type="match status" value="2"/>
</dbReference>
<dbReference type="Pfam" id="PF17820">
    <property type="entry name" value="PDZ_6"/>
    <property type="match status" value="2"/>
</dbReference>
<comment type="subcellular location">
    <subcellularLocation>
        <location evidence="2">Membrane</location>
        <topology evidence="2">Multi-pass membrane protein</topology>
    </subcellularLocation>
</comment>
<reference evidence="13" key="1">
    <citation type="journal article" date="2014" name="Int. J. Syst. Evol. Microbiol.">
        <title>Complete genome sequence of Corynebacterium casei LMG S-19264T (=DSM 44701T), isolated from a smear-ripened cheese.</title>
        <authorList>
            <consortium name="US DOE Joint Genome Institute (JGI-PGF)"/>
            <person name="Walter F."/>
            <person name="Albersmeier A."/>
            <person name="Kalinowski J."/>
            <person name="Ruckert C."/>
        </authorList>
    </citation>
    <scope>NUCLEOTIDE SEQUENCE</scope>
    <source>
        <strain evidence="13">CGMCC 1.15425</strain>
    </source>
</reference>
<feature type="transmembrane region" description="Helical" evidence="11">
    <location>
        <begin position="105"/>
        <end position="126"/>
    </location>
</feature>
<evidence type="ECO:0000313" key="13">
    <source>
        <dbReference type="EMBL" id="GFZ76918.1"/>
    </source>
</evidence>
<dbReference type="CDD" id="cd06163">
    <property type="entry name" value="S2P-M50_PDZ_RseP-like"/>
    <property type="match status" value="2"/>
</dbReference>
<comment type="caution">
    <text evidence="13">The sequence shown here is derived from an EMBL/GenBank/DDBJ whole genome shotgun (WGS) entry which is preliminary data.</text>
</comment>
<keyword evidence="8 11" id="KW-1133">Transmembrane helix</keyword>
<evidence type="ECO:0000256" key="6">
    <source>
        <dbReference type="ARBA" id="ARBA00022801"/>
    </source>
</evidence>
<evidence type="ECO:0000256" key="5">
    <source>
        <dbReference type="ARBA" id="ARBA00022692"/>
    </source>
</evidence>
<comment type="cofactor">
    <cofactor evidence="1 11">
        <name>Zn(2+)</name>
        <dbReference type="ChEBI" id="CHEBI:29105"/>
    </cofactor>
</comment>
<keyword evidence="14" id="KW-1185">Reference proteome</keyword>
<organism evidence="13 14">
    <name type="scientific">Pseudohongiella nitratireducens</name>
    <dbReference type="NCBI Taxonomy" id="1768907"/>
    <lineage>
        <taxon>Bacteria</taxon>
        <taxon>Pseudomonadati</taxon>
        <taxon>Pseudomonadota</taxon>
        <taxon>Gammaproteobacteria</taxon>
        <taxon>Pseudomonadales</taxon>
        <taxon>Pseudohongiellaceae</taxon>
        <taxon>Pseudohongiella</taxon>
    </lineage>
</organism>
<dbReference type="SMART" id="SM00228">
    <property type="entry name" value="PDZ"/>
    <property type="match status" value="2"/>
</dbReference>
<dbReference type="Proteomes" id="UP000627715">
    <property type="component" value="Unassembled WGS sequence"/>
</dbReference>
<feature type="transmembrane region" description="Helical" evidence="11">
    <location>
        <begin position="445"/>
        <end position="466"/>
    </location>
</feature>
<keyword evidence="9 11" id="KW-0482">Metalloprotease</keyword>
<evidence type="ECO:0000256" key="9">
    <source>
        <dbReference type="ARBA" id="ARBA00023049"/>
    </source>
</evidence>
<dbReference type="InterPro" id="IPR036034">
    <property type="entry name" value="PDZ_sf"/>
</dbReference>
<evidence type="ECO:0000256" key="11">
    <source>
        <dbReference type="RuleBase" id="RU362031"/>
    </source>
</evidence>
<evidence type="ECO:0000256" key="1">
    <source>
        <dbReference type="ARBA" id="ARBA00001947"/>
    </source>
</evidence>
<feature type="domain" description="PDZ" evidence="12">
    <location>
        <begin position="138"/>
        <end position="168"/>
    </location>
</feature>
<keyword evidence="11" id="KW-0479">Metal-binding</keyword>
<gene>
    <name evidence="13" type="ORF">GCM10011403_19900</name>
</gene>
<dbReference type="GO" id="GO:0016020">
    <property type="term" value="C:membrane"/>
    <property type="evidence" value="ECO:0007669"/>
    <property type="project" value="UniProtKB-SubCell"/>
</dbReference>
<evidence type="ECO:0000256" key="8">
    <source>
        <dbReference type="ARBA" id="ARBA00022989"/>
    </source>
</evidence>
<evidence type="ECO:0000256" key="4">
    <source>
        <dbReference type="ARBA" id="ARBA00022670"/>
    </source>
</evidence>
<evidence type="ECO:0000256" key="3">
    <source>
        <dbReference type="ARBA" id="ARBA00007931"/>
    </source>
</evidence>
<sequence length="473" mass="51061">MLQTLVVNVLALIVTLGILVTIHEFGHFWVARKCGVKVLRFSIGFGKAVKTWVGKDGTEYVIAPIPLGGYVKMLGQDDTNAEAGSQVSEDEKHMAFNYKPLWQRFAIVAAGPIANFLLAIFVFWVINVAYGTRGISPVISHVEPDSPAWEAGLREGDEITAVDGKPVSLWQQVNLKLLDRLGESGNLMITAIPAQSRQGAVSATDNQSTETFAVAIQNWMGNTTEPNPLGSLGIVQYEIPPVIDTIVPGGRAEAGGLQSGDTVVSANGTDIRSWSHWVSMIQQSPELPLDVVVQRESELVALEIVPQATEAADGTQMGRIGAGVQIYDLYNSLPAERRREVSFNPLSAIGPAMVETWDKSVFVLDSIKKMVIGLISVKNINGPITIAQVAGETASYGLEVYLGFLAILSISLGVLNLLPIPVLDGGHLLYYIIEAIIRRPVPERVQAMGLQLGLLIVGSIMVLALYNDVSRLM</sequence>
<dbReference type="CDD" id="cd23081">
    <property type="entry name" value="cpPDZ_EcRseP-like"/>
    <property type="match status" value="1"/>
</dbReference>
<dbReference type="GO" id="GO:0046872">
    <property type="term" value="F:metal ion binding"/>
    <property type="evidence" value="ECO:0007669"/>
    <property type="project" value="UniProtKB-KW"/>
</dbReference>
<reference evidence="13" key="2">
    <citation type="submission" date="2020-09" db="EMBL/GenBank/DDBJ databases">
        <authorList>
            <person name="Sun Q."/>
            <person name="Zhou Y."/>
        </authorList>
    </citation>
    <scope>NUCLEOTIDE SEQUENCE</scope>
    <source>
        <strain evidence="13">CGMCC 1.15425</strain>
    </source>
</reference>
<dbReference type="OrthoDB" id="9782003at2"/>
<dbReference type="InterPro" id="IPR041489">
    <property type="entry name" value="PDZ_6"/>
</dbReference>
<keyword evidence="6 11" id="KW-0378">Hydrolase</keyword>
<dbReference type="PANTHER" id="PTHR42837:SF2">
    <property type="entry name" value="MEMBRANE METALLOPROTEASE ARASP2, CHLOROPLASTIC-RELATED"/>
    <property type="match status" value="1"/>
</dbReference>